<reference evidence="2" key="1">
    <citation type="submission" date="2020-07" db="EMBL/GenBank/DDBJ databases">
        <title>The High-quality genome of the commercially important snow crab, Chionoecetes opilio.</title>
        <authorList>
            <person name="Jeong J.-H."/>
            <person name="Ryu S."/>
        </authorList>
    </citation>
    <scope>NUCLEOTIDE SEQUENCE</scope>
    <source>
        <strain evidence="2">MADBK_172401_WGS</strain>
        <tissue evidence="2">Digestive gland</tissue>
    </source>
</reference>
<comment type="caution">
    <text evidence="2">The sequence shown here is derived from an EMBL/GenBank/DDBJ whole genome shotgun (WGS) entry which is preliminary data.</text>
</comment>
<accession>A0A8J4XVG2</accession>
<dbReference type="EMBL" id="JACEEZ010022298">
    <property type="protein sequence ID" value="KAG0712574.1"/>
    <property type="molecule type" value="Genomic_DNA"/>
</dbReference>
<proteinExistence type="predicted"/>
<feature type="region of interest" description="Disordered" evidence="1">
    <location>
        <begin position="1"/>
        <end position="38"/>
    </location>
</feature>
<gene>
    <name evidence="2" type="ORF">GWK47_018209</name>
</gene>
<evidence type="ECO:0000256" key="1">
    <source>
        <dbReference type="SAM" id="MobiDB-lite"/>
    </source>
</evidence>
<organism evidence="2 3">
    <name type="scientific">Chionoecetes opilio</name>
    <name type="common">Atlantic snow crab</name>
    <name type="synonym">Cancer opilio</name>
    <dbReference type="NCBI Taxonomy" id="41210"/>
    <lineage>
        <taxon>Eukaryota</taxon>
        <taxon>Metazoa</taxon>
        <taxon>Ecdysozoa</taxon>
        <taxon>Arthropoda</taxon>
        <taxon>Crustacea</taxon>
        <taxon>Multicrustacea</taxon>
        <taxon>Malacostraca</taxon>
        <taxon>Eumalacostraca</taxon>
        <taxon>Eucarida</taxon>
        <taxon>Decapoda</taxon>
        <taxon>Pleocyemata</taxon>
        <taxon>Brachyura</taxon>
        <taxon>Eubrachyura</taxon>
        <taxon>Majoidea</taxon>
        <taxon>Majidae</taxon>
        <taxon>Chionoecetes</taxon>
    </lineage>
</organism>
<evidence type="ECO:0000313" key="3">
    <source>
        <dbReference type="Proteomes" id="UP000770661"/>
    </source>
</evidence>
<dbReference type="Proteomes" id="UP000770661">
    <property type="component" value="Unassembled WGS sequence"/>
</dbReference>
<name>A0A8J4XVG2_CHIOP</name>
<sequence>MVARWSRSPGSRPAICPGPHWKVAPPKGERDPSHKGVHLPVGVLGTPLPPAPAPLALGAIGSATPSTPAGLQCDCSRCAGLTHAGETTSPAPRPFRCFQCEGPHGPRSVPSPIQLPGSAVSMLIWAREGKPLHAINNAVEGSRPAYPSGPPQATTIPQPSLHQLHLLYPQLRGSTPGMPYSAIATGNRFAHCRGPGR</sequence>
<protein>
    <submittedName>
        <fullName evidence="2">Uncharacterized protein</fullName>
    </submittedName>
</protein>
<evidence type="ECO:0000313" key="2">
    <source>
        <dbReference type="EMBL" id="KAG0712574.1"/>
    </source>
</evidence>
<dbReference type="AlphaFoldDB" id="A0A8J4XVG2"/>
<keyword evidence="3" id="KW-1185">Reference proteome</keyword>